<organism evidence="4 5">
    <name type="scientific">Trichinella spiralis</name>
    <name type="common">Trichina worm</name>
    <dbReference type="NCBI Taxonomy" id="6334"/>
    <lineage>
        <taxon>Eukaryota</taxon>
        <taxon>Metazoa</taxon>
        <taxon>Ecdysozoa</taxon>
        <taxon>Nematoda</taxon>
        <taxon>Enoplea</taxon>
        <taxon>Dorylaimia</taxon>
        <taxon>Trichinellida</taxon>
        <taxon>Trichinellidae</taxon>
        <taxon>Trichinella</taxon>
    </lineage>
</organism>
<name>A0ABR3K6A5_TRISP</name>
<feature type="compositionally biased region" description="Low complexity" evidence="2">
    <location>
        <begin position="147"/>
        <end position="177"/>
    </location>
</feature>
<dbReference type="InterPro" id="IPR007726">
    <property type="entry name" value="SS18_N"/>
</dbReference>
<feature type="domain" description="SS18 N-terminal" evidence="3">
    <location>
        <begin position="21"/>
        <end position="75"/>
    </location>
</feature>
<keyword evidence="5" id="KW-1185">Reference proteome</keyword>
<accession>A0ABR3K6A5</accession>
<feature type="region of interest" description="Disordered" evidence="2">
    <location>
        <begin position="1"/>
        <end position="20"/>
    </location>
</feature>
<dbReference type="EMBL" id="JBEUSY010000507">
    <property type="protein sequence ID" value="KAL1228539.1"/>
    <property type="molecule type" value="Genomic_DNA"/>
</dbReference>
<comment type="similarity">
    <text evidence="1">Belongs to the SS18 family.</text>
</comment>
<feature type="region of interest" description="Disordered" evidence="2">
    <location>
        <begin position="147"/>
        <end position="184"/>
    </location>
</feature>
<evidence type="ECO:0000313" key="4">
    <source>
        <dbReference type="EMBL" id="KAL1228539.1"/>
    </source>
</evidence>
<sequence>MSMVTATDSTQRQPTTTTTTLNPSTIQQILDENAQLIRAIMECQDKNRMQDAFQYQQILHRNLIHLTQANEQHSDLLAELQAPFENCNEVSNVQANYNPVAYDSEKFLQAENMEAKLKRNVQYDMNGQEMLRAPSTPAYAMNAQHQNQFLQHQQHQQQQQQQQQHSNSSNSNNNNNNHHNHSKMFQCCSNNCRIHKLK</sequence>
<evidence type="ECO:0000259" key="3">
    <source>
        <dbReference type="Pfam" id="PF05030"/>
    </source>
</evidence>
<evidence type="ECO:0000256" key="2">
    <source>
        <dbReference type="SAM" id="MobiDB-lite"/>
    </source>
</evidence>
<reference evidence="4 5" key="1">
    <citation type="submission" date="2024-07" db="EMBL/GenBank/DDBJ databases">
        <title>Enhanced genomic and transcriptomic resources for Trichinella pseudospiralis and T. spiralis underpin the discovery of pronounced molecular differences between stages and species.</title>
        <authorList>
            <person name="Pasi K.K."/>
            <person name="La Rosa G."/>
            <person name="Gomez-Morales M.A."/>
            <person name="Tosini F."/>
            <person name="Sumanam S."/>
            <person name="Young N.D."/>
            <person name="Chang B.C."/>
            <person name="Robin G.B."/>
        </authorList>
    </citation>
    <scope>NUCLEOTIDE SEQUENCE [LARGE SCALE GENOMIC DNA]</scope>
    <source>
        <strain evidence="4">ISS534</strain>
    </source>
</reference>
<evidence type="ECO:0000256" key="1">
    <source>
        <dbReference type="ARBA" id="ARBA00007945"/>
    </source>
</evidence>
<comment type="caution">
    <text evidence="4">The sequence shown here is derived from an EMBL/GenBank/DDBJ whole genome shotgun (WGS) entry which is preliminary data.</text>
</comment>
<protein>
    <submittedName>
        <fullName evidence="4">SS18-like protein</fullName>
    </submittedName>
</protein>
<dbReference type="Pfam" id="PF05030">
    <property type="entry name" value="SSXT"/>
    <property type="match status" value="1"/>
</dbReference>
<evidence type="ECO:0000313" key="5">
    <source>
        <dbReference type="Proteomes" id="UP001558632"/>
    </source>
</evidence>
<gene>
    <name evidence="4" type="ORF">TSPI_07988</name>
</gene>
<dbReference type="Proteomes" id="UP001558632">
    <property type="component" value="Unassembled WGS sequence"/>
</dbReference>
<proteinExistence type="inferred from homology"/>